<feature type="signal peptide" evidence="2">
    <location>
        <begin position="1"/>
        <end position="20"/>
    </location>
</feature>
<dbReference type="NCBIfam" id="TIGR01730">
    <property type="entry name" value="RND_mfp"/>
    <property type="match status" value="1"/>
</dbReference>
<dbReference type="SUPFAM" id="SSF111369">
    <property type="entry name" value="HlyD-like secretion proteins"/>
    <property type="match status" value="1"/>
</dbReference>
<evidence type="ECO:0000256" key="2">
    <source>
        <dbReference type="SAM" id="SignalP"/>
    </source>
</evidence>
<dbReference type="RefSeq" id="WP_183195793.1">
    <property type="nucleotide sequence ID" value="NZ_JACIDA010000001.1"/>
</dbReference>
<protein>
    <submittedName>
        <fullName evidence="4">RND family efflux transporter MFP subunit</fullName>
    </submittedName>
</protein>
<dbReference type="GO" id="GO:1990281">
    <property type="term" value="C:efflux pump complex"/>
    <property type="evidence" value="ECO:0007669"/>
    <property type="project" value="TreeGrafter"/>
</dbReference>
<dbReference type="Gene3D" id="2.40.420.20">
    <property type="match status" value="1"/>
</dbReference>
<organism evidence="4 5">
    <name type="scientific">Brevundimonas mediterranea</name>
    <dbReference type="NCBI Taxonomy" id="74329"/>
    <lineage>
        <taxon>Bacteria</taxon>
        <taxon>Pseudomonadati</taxon>
        <taxon>Pseudomonadota</taxon>
        <taxon>Alphaproteobacteria</taxon>
        <taxon>Caulobacterales</taxon>
        <taxon>Caulobacteraceae</taxon>
        <taxon>Brevundimonas</taxon>
    </lineage>
</organism>
<sequence length="341" mass="35440">MKMWTLMAAAALTLSACGGADEKREPTAKAAPAGEQLVLASNLLADTKTVAGEITTRDQSQARARISGVLVVLSVREGDMVSRGQQIGRVVDDRIGFETRAYGAQVAAAEAEATRARADLGRIQDLYDHNVYAKARLDQAVAASRAADAQAAAARAERGASASMAGQGAILAPAAGRVLKVEVTAGSVVSPGMSVATITAGPPVLRLELPESLAGQVKPGARVLLTSDDLPVEARQGLVTQVYPAIVGGRIQIDATVPGLTTELVGRRVAASIEIGQRQALTAPRRFVTTRYGLDYVEVMSPDRKSSAVPVQTAPTNDPETVEILSGVKAGDRLVATRTQG</sequence>
<feature type="domain" description="Multidrug resistance protein MdtA-like barrel-sandwich hybrid" evidence="3">
    <location>
        <begin position="61"/>
        <end position="199"/>
    </location>
</feature>
<dbReference type="PANTHER" id="PTHR30469:SF15">
    <property type="entry name" value="HLYD FAMILY OF SECRETION PROTEINS"/>
    <property type="match status" value="1"/>
</dbReference>
<dbReference type="GO" id="GO:0015562">
    <property type="term" value="F:efflux transmembrane transporter activity"/>
    <property type="evidence" value="ECO:0007669"/>
    <property type="project" value="TreeGrafter"/>
</dbReference>
<gene>
    <name evidence="4" type="ORF">GGR11_001149</name>
</gene>
<dbReference type="InterPro" id="IPR058625">
    <property type="entry name" value="MdtA-like_BSH"/>
</dbReference>
<evidence type="ECO:0000313" key="5">
    <source>
        <dbReference type="Proteomes" id="UP000532936"/>
    </source>
</evidence>
<keyword evidence="2" id="KW-0732">Signal</keyword>
<evidence type="ECO:0000313" key="4">
    <source>
        <dbReference type="EMBL" id="MBB3871635.1"/>
    </source>
</evidence>
<comment type="similarity">
    <text evidence="1">Belongs to the membrane fusion protein (MFP) (TC 8.A.1) family.</text>
</comment>
<proteinExistence type="inferred from homology"/>
<dbReference type="EMBL" id="JACIDA010000001">
    <property type="protein sequence ID" value="MBB3871635.1"/>
    <property type="molecule type" value="Genomic_DNA"/>
</dbReference>
<accession>A0A7W6A4T2</accession>
<dbReference type="PROSITE" id="PS51257">
    <property type="entry name" value="PROKAR_LIPOPROTEIN"/>
    <property type="match status" value="1"/>
</dbReference>
<dbReference type="AlphaFoldDB" id="A0A7W6A4T2"/>
<comment type="caution">
    <text evidence="4">The sequence shown here is derived from an EMBL/GenBank/DDBJ whole genome shotgun (WGS) entry which is preliminary data.</text>
</comment>
<dbReference type="Gene3D" id="2.40.50.100">
    <property type="match status" value="1"/>
</dbReference>
<dbReference type="Proteomes" id="UP000532936">
    <property type="component" value="Unassembled WGS sequence"/>
</dbReference>
<reference evidence="4 5" key="1">
    <citation type="submission" date="2020-08" db="EMBL/GenBank/DDBJ databases">
        <title>Genomic Encyclopedia of Type Strains, Phase IV (KMG-IV): sequencing the most valuable type-strain genomes for metagenomic binning, comparative biology and taxonomic classification.</title>
        <authorList>
            <person name="Goeker M."/>
        </authorList>
    </citation>
    <scope>NUCLEOTIDE SEQUENCE [LARGE SCALE GENOMIC DNA]</scope>
    <source>
        <strain evidence="4 5">DSM 14878</strain>
    </source>
</reference>
<dbReference type="InterPro" id="IPR006143">
    <property type="entry name" value="RND_pump_MFP"/>
</dbReference>
<dbReference type="PANTHER" id="PTHR30469">
    <property type="entry name" value="MULTIDRUG RESISTANCE PROTEIN MDTA"/>
    <property type="match status" value="1"/>
</dbReference>
<dbReference type="Gene3D" id="2.40.30.170">
    <property type="match status" value="1"/>
</dbReference>
<dbReference type="Gene3D" id="1.10.287.470">
    <property type="entry name" value="Helix hairpin bin"/>
    <property type="match status" value="1"/>
</dbReference>
<feature type="chain" id="PRO_5030508035" evidence="2">
    <location>
        <begin position="21"/>
        <end position="341"/>
    </location>
</feature>
<name>A0A7W6A4T2_9CAUL</name>
<dbReference type="Pfam" id="PF25917">
    <property type="entry name" value="BSH_RND"/>
    <property type="match status" value="1"/>
</dbReference>
<evidence type="ECO:0000259" key="3">
    <source>
        <dbReference type="Pfam" id="PF25917"/>
    </source>
</evidence>
<evidence type="ECO:0000256" key="1">
    <source>
        <dbReference type="ARBA" id="ARBA00009477"/>
    </source>
</evidence>